<dbReference type="PROSITE" id="PS50010">
    <property type="entry name" value="DH_2"/>
    <property type="match status" value="1"/>
</dbReference>
<dbReference type="InterPro" id="IPR035899">
    <property type="entry name" value="DBL_dom_sf"/>
</dbReference>
<dbReference type="SMART" id="SM00325">
    <property type="entry name" value="RhoGEF"/>
    <property type="match status" value="1"/>
</dbReference>
<dbReference type="PROSITE" id="PS50003">
    <property type="entry name" value="PH_DOMAIN"/>
    <property type="match status" value="1"/>
</dbReference>
<dbReference type="SUPFAM" id="SSF48065">
    <property type="entry name" value="DBL homology domain (DH-domain)"/>
    <property type="match status" value="1"/>
</dbReference>
<dbReference type="InterPro" id="IPR000219">
    <property type="entry name" value="DH_dom"/>
</dbReference>
<dbReference type="EMBL" id="BAABUJ010000026">
    <property type="protein sequence ID" value="GAA5803150.1"/>
    <property type="molecule type" value="Genomic_DNA"/>
</dbReference>
<dbReference type="SUPFAM" id="SSF50729">
    <property type="entry name" value="PH domain-like"/>
    <property type="match status" value="1"/>
</dbReference>
<name>A0ABP9Y959_9FUNG</name>
<evidence type="ECO:0000256" key="1">
    <source>
        <dbReference type="SAM" id="MobiDB-lite"/>
    </source>
</evidence>
<dbReference type="InterPro" id="IPR001849">
    <property type="entry name" value="PH_domain"/>
</dbReference>
<evidence type="ECO:0000313" key="5">
    <source>
        <dbReference type="Proteomes" id="UP001476247"/>
    </source>
</evidence>
<dbReference type="Gene3D" id="2.30.29.30">
    <property type="entry name" value="Pleckstrin-homology domain (PH domain)/Phosphotyrosine-binding domain (PTB)"/>
    <property type="match status" value="1"/>
</dbReference>
<dbReference type="PANTHER" id="PTHR12673:SF159">
    <property type="entry name" value="LD03170P"/>
    <property type="match status" value="1"/>
</dbReference>
<dbReference type="PROSITE" id="PS51257">
    <property type="entry name" value="PROKAR_LIPOPROTEIN"/>
    <property type="match status" value="1"/>
</dbReference>
<reference evidence="4 5" key="1">
    <citation type="submission" date="2024-04" db="EMBL/GenBank/DDBJ databases">
        <title>genome sequences of Mucor flavus KT1a and Helicostylum pulchrum KT1b strains isolation_sourced from the surface of a dry-aged beef.</title>
        <authorList>
            <person name="Toyotome T."/>
            <person name="Hosono M."/>
            <person name="Torimaru M."/>
            <person name="Fukuda K."/>
            <person name="Mikami N."/>
        </authorList>
    </citation>
    <scope>NUCLEOTIDE SEQUENCE [LARGE SCALE GENOMIC DNA]</scope>
    <source>
        <strain evidence="4 5">KT1b</strain>
    </source>
</reference>
<accession>A0ABP9Y959</accession>
<evidence type="ECO:0000313" key="4">
    <source>
        <dbReference type="EMBL" id="GAA5803150.1"/>
    </source>
</evidence>
<proteinExistence type="predicted"/>
<feature type="domain" description="DH" evidence="3">
    <location>
        <begin position="107"/>
        <end position="308"/>
    </location>
</feature>
<organism evidence="4 5">
    <name type="scientific">Helicostylum pulchrum</name>
    <dbReference type="NCBI Taxonomy" id="562976"/>
    <lineage>
        <taxon>Eukaryota</taxon>
        <taxon>Fungi</taxon>
        <taxon>Fungi incertae sedis</taxon>
        <taxon>Mucoromycota</taxon>
        <taxon>Mucoromycotina</taxon>
        <taxon>Mucoromycetes</taxon>
        <taxon>Mucorales</taxon>
        <taxon>Mucorineae</taxon>
        <taxon>Mucoraceae</taxon>
        <taxon>Helicostylum</taxon>
    </lineage>
</organism>
<protein>
    <recommendedName>
        <fullName evidence="6">Dbl homology domain-containing protein</fullName>
    </recommendedName>
</protein>
<sequence length="504" mass="57614">MIDFTKKGNQSTLLYNTSSISSSSCTNNSTTTTSSSVASGSSSIISSETASFSDPYNLSFLTENQKVYHSLMDDLSIIDNIHDTIVCEQDSSLYDKQVIDIARHVSLKHQALLALVQSEVSYVNDLFIFHESFGLRLKAWVDNTSDKDVIAKLKNTPTREDLNILLSCLHEIATIHASLLEDLKERVRVWGPTQLISDIFDGFYNKLTLYEPFMHHHPKFIMLLDTLYKLPTFTKFLEAISSESKNRVVPFKMNDILHYIYTPLHRLNVYCKSLRQLGYYSDPSHPDYYSLQNVSRKFKSLETEWFDRVHDCQSHLMVLEAFRTIQECPINVTKNRRLLLFAHLIKVDLDDITLTTDIRMYFLYNDKLIYCRKQREKRADLDKKLVYKGTLNLRGAQIRQLAPSFLMKMCEVKKSIFRIGKKSADSNSLPGVEAFGFELVTSDVNINAMSPLHQNYQSASAGAGAPIIRRHVIRTRSQAEQNVWFETMRKAIAASSEPNPPLSG</sequence>
<dbReference type="Proteomes" id="UP001476247">
    <property type="component" value="Unassembled WGS sequence"/>
</dbReference>
<dbReference type="InterPro" id="IPR051092">
    <property type="entry name" value="FYVE_RhoGEF_PH"/>
</dbReference>
<feature type="domain" description="PH" evidence="2">
    <location>
        <begin position="337"/>
        <end position="493"/>
    </location>
</feature>
<feature type="region of interest" description="Disordered" evidence="1">
    <location>
        <begin position="19"/>
        <end position="40"/>
    </location>
</feature>
<dbReference type="InterPro" id="IPR011993">
    <property type="entry name" value="PH-like_dom_sf"/>
</dbReference>
<comment type="caution">
    <text evidence="4">The sequence shown here is derived from an EMBL/GenBank/DDBJ whole genome shotgun (WGS) entry which is preliminary data.</text>
</comment>
<keyword evidence="5" id="KW-1185">Reference proteome</keyword>
<dbReference type="PANTHER" id="PTHR12673">
    <property type="entry name" value="FACIOGENITAL DYSPLASIA PROTEIN"/>
    <property type="match status" value="1"/>
</dbReference>
<dbReference type="SMART" id="SM00233">
    <property type="entry name" value="PH"/>
    <property type="match status" value="1"/>
</dbReference>
<gene>
    <name evidence="4" type="ORF">HPULCUR_008626</name>
</gene>
<evidence type="ECO:0008006" key="6">
    <source>
        <dbReference type="Google" id="ProtNLM"/>
    </source>
</evidence>
<dbReference type="Pfam" id="PF00621">
    <property type="entry name" value="RhoGEF"/>
    <property type="match status" value="1"/>
</dbReference>
<evidence type="ECO:0000259" key="3">
    <source>
        <dbReference type="PROSITE" id="PS50010"/>
    </source>
</evidence>
<dbReference type="Gene3D" id="1.20.900.10">
    <property type="entry name" value="Dbl homology (DH) domain"/>
    <property type="match status" value="1"/>
</dbReference>
<evidence type="ECO:0000259" key="2">
    <source>
        <dbReference type="PROSITE" id="PS50003"/>
    </source>
</evidence>